<evidence type="ECO:0000313" key="2">
    <source>
        <dbReference type="Proteomes" id="UP001501581"/>
    </source>
</evidence>
<accession>A0ABN1TSV2</accession>
<dbReference type="EMBL" id="BAAALG010000006">
    <property type="protein sequence ID" value="GAA1099300.1"/>
    <property type="molecule type" value="Genomic_DNA"/>
</dbReference>
<name>A0ABN1TSV2_9ACTN</name>
<reference evidence="1 2" key="1">
    <citation type="journal article" date="2019" name="Int. J. Syst. Evol. Microbiol.">
        <title>The Global Catalogue of Microorganisms (GCM) 10K type strain sequencing project: providing services to taxonomists for standard genome sequencing and annotation.</title>
        <authorList>
            <consortium name="The Broad Institute Genomics Platform"/>
            <consortium name="The Broad Institute Genome Sequencing Center for Infectious Disease"/>
            <person name="Wu L."/>
            <person name="Ma J."/>
        </authorList>
    </citation>
    <scope>NUCLEOTIDE SEQUENCE [LARGE SCALE GENOMIC DNA]</scope>
    <source>
        <strain evidence="1 2">JCM 13008</strain>
    </source>
</reference>
<organism evidence="1 2">
    <name type="scientific">Nocardioides dubius</name>
    <dbReference type="NCBI Taxonomy" id="317019"/>
    <lineage>
        <taxon>Bacteria</taxon>
        <taxon>Bacillati</taxon>
        <taxon>Actinomycetota</taxon>
        <taxon>Actinomycetes</taxon>
        <taxon>Propionibacteriales</taxon>
        <taxon>Nocardioidaceae</taxon>
        <taxon>Nocardioides</taxon>
    </lineage>
</organism>
<proteinExistence type="predicted"/>
<sequence>MSRQIHDRPHALYVAWGFPPSRGGGVYRALASANGLVEAGFDVTVLTCEREAFERFTGVDPSLEAAVHPAIEVVRLPFDWPAKEVDIRRWPEARAQQPVAWLLRRQEEDRRDFPETSYGHWAKPLEEAALAIHAQRPVDLVIGTANPNVDLVPALVLHERFGVPFVYDHRDTWTLDMYNECEANTDDPRVAEIELRLVSDSVETWFVNEPIADWHRQRYPEHAEKILAVPNGFDPDFSPLPAPRRAAQENGPVRFGYIGTMTPYMPMQEFVDAWAIAADRLAPGEAAADFYGYLGFYGTPHRGLSALFADADESGARYLGPLPKGQVRDVYAGFDVLLLIIGSGRYLTSGKVYEYMASGLPIVSVHDPSIDASRVLADYPGWFPAASLEPADIADALVAAAEAVRQATLPSLEAATSHAQAYERSRILGPRFDRLFTLITGKD</sequence>
<dbReference type="Proteomes" id="UP001501581">
    <property type="component" value="Unassembled WGS sequence"/>
</dbReference>
<gene>
    <name evidence="1" type="ORF">GCM10009668_16190</name>
</gene>
<dbReference type="SUPFAM" id="SSF53756">
    <property type="entry name" value="UDP-Glycosyltransferase/glycogen phosphorylase"/>
    <property type="match status" value="1"/>
</dbReference>
<evidence type="ECO:0000313" key="1">
    <source>
        <dbReference type="EMBL" id="GAA1099300.1"/>
    </source>
</evidence>
<dbReference type="PANTHER" id="PTHR12526">
    <property type="entry name" value="GLYCOSYLTRANSFERASE"/>
    <property type="match status" value="1"/>
</dbReference>
<protein>
    <submittedName>
        <fullName evidence="1">Uncharacterized protein</fullName>
    </submittedName>
</protein>
<dbReference type="Gene3D" id="3.40.50.2000">
    <property type="entry name" value="Glycogen Phosphorylase B"/>
    <property type="match status" value="2"/>
</dbReference>
<comment type="caution">
    <text evidence="1">The sequence shown here is derived from an EMBL/GenBank/DDBJ whole genome shotgun (WGS) entry which is preliminary data.</text>
</comment>
<keyword evidence="2" id="KW-1185">Reference proteome</keyword>
<dbReference type="RefSeq" id="WP_343993170.1">
    <property type="nucleotide sequence ID" value="NZ_BAAALG010000006.1"/>
</dbReference>